<organism evidence="3 4">
    <name type="scientific">Cloeon dipterum</name>
    <dbReference type="NCBI Taxonomy" id="197152"/>
    <lineage>
        <taxon>Eukaryota</taxon>
        <taxon>Metazoa</taxon>
        <taxon>Ecdysozoa</taxon>
        <taxon>Arthropoda</taxon>
        <taxon>Hexapoda</taxon>
        <taxon>Insecta</taxon>
        <taxon>Pterygota</taxon>
        <taxon>Palaeoptera</taxon>
        <taxon>Ephemeroptera</taxon>
        <taxon>Pisciforma</taxon>
        <taxon>Baetidae</taxon>
        <taxon>Cloeon</taxon>
    </lineage>
</organism>
<dbReference type="OrthoDB" id="47276at2759"/>
<evidence type="ECO:0000256" key="2">
    <source>
        <dbReference type="SAM" id="Phobius"/>
    </source>
</evidence>
<keyword evidence="2" id="KW-1133">Transmembrane helix</keyword>
<keyword evidence="4" id="KW-1185">Reference proteome</keyword>
<protein>
    <submittedName>
        <fullName evidence="3">Uncharacterized protein</fullName>
    </submittedName>
</protein>
<sequence>MKIVALIVAISTTLIALLVTLLVAIFVFSRPKHESVCETMTVKNFGPARSSAHSFKMDKIFDRFFPSWSQENDYKHCFKIESQNPVAVVIQSMSLRVDPTTKECMDFIQFRNPDEDYFHRHCGNVDASVYDGDETAEDSPYVHLKNEALVQIFFSKEGSPSKENIKLDVVFTAWKSCSEVKLDDFFFPCGETSTCIWFAFFNDKIIHCPYNGYLDEPFYFPYRPVNTLKMRFMQYFTLAVAVLFVFCCLYCCNCCWFRSITRLIFWMCGLCWRVSRLFFAAKPAEDPPNPPPAPLDNAIDADVESGAAEE</sequence>
<keyword evidence="2" id="KW-0472">Membrane</keyword>
<feature type="transmembrane region" description="Helical" evidence="2">
    <location>
        <begin position="232"/>
        <end position="251"/>
    </location>
</feature>
<name>A0A8S1DCK5_9INSE</name>
<dbReference type="AlphaFoldDB" id="A0A8S1DCK5"/>
<keyword evidence="2" id="KW-0812">Transmembrane</keyword>
<accession>A0A8S1DCK5</accession>
<gene>
    <name evidence="3" type="ORF">CLODIP_2_CD03394</name>
</gene>
<feature type="compositionally biased region" description="Acidic residues" evidence="1">
    <location>
        <begin position="299"/>
        <end position="310"/>
    </location>
</feature>
<evidence type="ECO:0000313" key="4">
    <source>
        <dbReference type="Proteomes" id="UP000494165"/>
    </source>
</evidence>
<proteinExistence type="predicted"/>
<dbReference type="Proteomes" id="UP000494165">
    <property type="component" value="Unassembled WGS sequence"/>
</dbReference>
<dbReference type="EMBL" id="CADEPI010000162">
    <property type="protein sequence ID" value="CAB3378339.1"/>
    <property type="molecule type" value="Genomic_DNA"/>
</dbReference>
<reference evidence="3 4" key="1">
    <citation type="submission" date="2020-04" db="EMBL/GenBank/DDBJ databases">
        <authorList>
            <person name="Alioto T."/>
            <person name="Alioto T."/>
            <person name="Gomez Garrido J."/>
        </authorList>
    </citation>
    <scope>NUCLEOTIDE SEQUENCE [LARGE SCALE GENOMIC DNA]</scope>
</reference>
<evidence type="ECO:0000313" key="3">
    <source>
        <dbReference type="EMBL" id="CAB3378339.1"/>
    </source>
</evidence>
<evidence type="ECO:0000256" key="1">
    <source>
        <dbReference type="SAM" id="MobiDB-lite"/>
    </source>
</evidence>
<comment type="caution">
    <text evidence="3">The sequence shown here is derived from an EMBL/GenBank/DDBJ whole genome shotgun (WGS) entry which is preliminary data.</text>
</comment>
<feature type="region of interest" description="Disordered" evidence="1">
    <location>
        <begin position="284"/>
        <end position="310"/>
    </location>
</feature>